<reference evidence="5" key="1">
    <citation type="journal article" date="2011" name="Genome Res.">
        <title>Phylogeny-wide analysis of social amoeba genomes highlights ancient origins for complex intercellular communication.</title>
        <authorList>
            <person name="Heidel A.J."/>
            <person name="Lawal H.M."/>
            <person name="Felder M."/>
            <person name="Schilde C."/>
            <person name="Helps N.R."/>
            <person name="Tunggal B."/>
            <person name="Rivero F."/>
            <person name="John U."/>
            <person name="Schleicher M."/>
            <person name="Eichinger L."/>
            <person name="Platzer M."/>
            <person name="Noegel A.A."/>
            <person name="Schaap P."/>
            <person name="Gloeckner G."/>
        </authorList>
    </citation>
    <scope>NUCLEOTIDE SEQUENCE [LARGE SCALE GENOMIC DNA]</scope>
    <source>
        <strain evidence="5">SH3</strain>
    </source>
</reference>
<dbReference type="AlphaFoldDB" id="F4QAI6"/>
<organism evidence="4 5">
    <name type="scientific">Cavenderia fasciculata</name>
    <name type="common">Slime mold</name>
    <name type="synonym">Dictyostelium fasciculatum</name>
    <dbReference type="NCBI Taxonomy" id="261658"/>
    <lineage>
        <taxon>Eukaryota</taxon>
        <taxon>Amoebozoa</taxon>
        <taxon>Evosea</taxon>
        <taxon>Eumycetozoa</taxon>
        <taxon>Dictyostelia</taxon>
        <taxon>Acytosteliales</taxon>
        <taxon>Cavenderiaceae</taxon>
        <taxon>Cavenderia</taxon>
    </lineage>
</organism>
<dbReference type="PANTHER" id="PTHR13675:SF1">
    <property type="entry name" value="SUCCINATE DEHYDROGENASE ASSEMBLY FACTOR 1, MITOCHONDRIAL"/>
    <property type="match status" value="1"/>
</dbReference>
<comment type="subcellular location">
    <subcellularLocation>
        <location evidence="1">Mitochondrion</location>
    </subcellularLocation>
</comment>
<dbReference type="GeneID" id="14867009"/>
<dbReference type="PANTHER" id="PTHR13675">
    <property type="entry name" value="LYR MOTIF-CONTAINING PROTEIN 2"/>
    <property type="match status" value="1"/>
</dbReference>
<proteinExistence type="predicted"/>
<dbReference type="STRING" id="1054147.F4QAI6"/>
<evidence type="ECO:0000256" key="1">
    <source>
        <dbReference type="ARBA" id="ARBA00004173"/>
    </source>
</evidence>
<evidence type="ECO:0000313" key="5">
    <source>
        <dbReference type="Proteomes" id="UP000007797"/>
    </source>
</evidence>
<gene>
    <name evidence="4" type="ORF">DFA_10547</name>
</gene>
<dbReference type="Proteomes" id="UP000007797">
    <property type="component" value="Unassembled WGS sequence"/>
</dbReference>
<dbReference type="RefSeq" id="XP_004354447.1">
    <property type="nucleotide sequence ID" value="XM_004354395.1"/>
</dbReference>
<dbReference type="EMBL" id="GL883026">
    <property type="protein sequence ID" value="EGG15705.1"/>
    <property type="molecule type" value="Genomic_DNA"/>
</dbReference>
<keyword evidence="2" id="KW-0496">Mitochondrion</keyword>
<name>F4QAI6_CACFS</name>
<keyword evidence="5" id="KW-1185">Reference proteome</keyword>
<protein>
    <recommendedName>
        <fullName evidence="3">Complex 1 LYR protein domain-containing protein</fullName>
    </recommendedName>
</protein>
<evidence type="ECO:0000313" key="4">
    <source>
        <dbReference type="EMBL" id="EGG15705.1"/>
    </source>
</evidence>
<dbReference type="OrthoDB" id="273010at2759"/>
<evidence type="ECO:0000256" key="2">
    <source>
        <dbReference type="ARBA" id="ARBA00023128"/>
    </source>
</evidence>
<dbReference type="Pfam" id="PF05347">
    <property type="entry name" value="Complex1_LYR"/>
    <property type="match status" value="1"/>
</dbReference>
<dbReference type="InterPro" id="IPR008011">
    <property type="entry name" value="Complex1_LYR_dom"/>
</dbReference>
<feature type="domain" description="Complex 1 LYR protein" evidence="3">
    <location>
        <begin position="21"/>
        <end position="90"/>
    </location>
</feature>
<evidence type="ECO:0000259" key="3">
    <source>
        <dbReference type="Pfam" id="PF05347"/>
    </source>
</evidence>
<dbReference type="GO" id="GO:0005739">
    <property type="term" value="C:mitochondrion"/>
    <property type="evidence" value="ECO:0007669"/>
    <property type="project" value="UniProtKB-SubCell"/>
</dbReference>
<dbReference type="KEGG" id="dfa:DFA_10547"/>
<dbReference type="GO" id="GO:0034553">
    <property type="term" value="P:mitochondrial respiratory chain complex II assembly"/>
    <property type="evidence" value="ECO:0007669"/>
    <property type="project" value="TreeGrafter"/>
</dbReference>
<accession>F4QAI6</accession>
<sequence length="116" mass="12720">MSSSIASTAATTLTRHSGVQKQVLSLYRNFIRQSKHNSEVVSQESSVSSPSDNQITNYIKDQFRTKSKSISKRDITKIEALISRGKRQLETLKNTSGFSVVSTTTSTSRSASTTSN</sequence>